<keyword evidence="3" id="KW-1185">Reference proteome</keyword>
<dbReference type="EMBL" id="FNAB01000004">
    <property type="protein sequence ID" value="SDD40847.1"/>
    <property type="molecule type" value="Genomic_DNA"/>
</dbReference>
<dbReference type="STRING" id="168276.SAMN05444580_104196"/>
<feature type="chain" id="PRO_5038686351" description="Secreted protein" evidence="1">
    <location>
        <begin position="34"/>
        <end position="165"/>
    </location>
</feature>
<evidence type="ECO:0000256" key="1">
    <source>
        <dbReference type="SAM" id="SignalP"/>
    </source>
</evidence>
<protein>
    <recommendedName>
        <fullName evidence="4">Secreted protein</fullName>
    </recommendedName>
</protein>
<accession>A0A1G6UJW3</accession>
<feature type="signal peptide" evidence="1">
    <location>
        <begin position="1"/>
        <end position="33"/>
    </location>
</feature>
<dbReference type="Proteomes" id="UP000199417">
    <property type="component" value="Unassembled WGS sequence"/>
</dbReference>
<dbReference type="RefSeq" id="WP_072844652.1">
    <property type="nucleotide sequence ID" value="NZ_FNAB01000004.1"/>
</dbReference>
<organism evidence="2 3">
    <name type="scientific">Rhodococcus tukisamuensis</name>
    <dbReference type="NCBI Taxonomy" id="168276"/>
    <lineage>
        <taxon>Bacteria</taxon>
        <taxon>Bacillati</taxon>
        <taxon>Actinomycetota</taxon>
        <taxon>Actinomycetes</taxon>
        <taxon>Mycobacteriales</taxon>
        <taxon>Nocardiaceae</taxon>
        <taxon>Rhodococcus</taxon>
    </lineage>
</organism>
<name>A0A1G6UJW3_9NOCA</name>
<gene>
    <name evidence="2" type="ORF">SAMN05444580_104196</name>
</gene>
<evidence type="ECO:0000313" key="3">
    <source>
        <dbReference type="Proteomes" id="UP000199417"/>
    </source>
</evidence>
<reference evidence="2 3" key="1">
    <citation type="submission" date="2016-10" db="EMBL/GenBank/DDBJ databases">
        <authorList>
            <person name="de Groot N.N."/>
        </authorList>
    </citation>
    <scope>NUCLEOTIDE SEQUENCE [LARGE SCALE GENOMIC DNA]</scope>
    <source>
        <strain evidence="2 3">JCM 11308</strain>
    </source>
</reference>
<proteinExistence type="predicted"/>
<evidence type="ECO:0008006" key="4">
    <source>
        <dbReference type="Google" id="ProtNLM"/>
    </source>
</evidence>
<dbReference type="AlphaFoldDB" id="A0A1G6UJW3"/>
<evidence type="ECO:0000313" key="2">
    <source>
        <dbReference type="EMBL" id="SDD40847.1"/>
    </source>
</evidence>
<keyword evidence="1" id="KW-0732">Signal</keyword>
<sequence>MRRVSVPRSVVAGAITSAAALALAVGSSAPATADPPPAATMEFQVPIRFVTWCTLAIYPCMTLQPATITPSATTGTPGAVTFAAKPPYCREVWVNWLNLTTGSVGTVLLRPVPPDYSRPYVPGEWCHYTPATAVTGSGTIAATADLAPAESQVVITPGMGTFQVP</sequence>